<reference evidence="2" key="2">
    <citation type="submission" date="2015-09" db="EMBL/GenBank/DDBJ databases">
        <title>Draft genome sequence of a multidrug-resistant Chryseobacterium indologenes isolate from Malaysia.</title>
        <authorList>
            <person name="Yu C.Y."/>
            <person name="Ang G.Y."/>
            <person name="Chan K.-G."/>
        </authorList>
    </citation>
    <scope>NUCLEOTIDE SEQUENCE [LARGE SCALE GENOMIC DNA]</scope>
    <source>
        <strain evidence="2">CI_885</strain>
    </source>
</reference>
<organism evidence="1 2">
    <name type="scientific">Chryseobacterium indologenes</name>
    <name type="common">Flavobacterium indologenes</name>
    <dbReference type="NCBI Taxonomy" id="253"/>
    <lineage>
        <taxon>Bacteria</taxon>
        <taxon>Pseudomonadati</taxon>
        <taxon>Bacteroidota</taxon>
        <taxon>Flavobacteriia</taxon>
        <taxon>Flavobacteriales</taxon>
        <taxon>Weeksellaceae</taxon>
        <taxon>Chryseobacterium group</taxon>
        <taxon>Chryseobacterium</taxon>
    </lineage>
</organism>
<dbReference type="AlphaFoldDB" id="A0A0N0ZXD9"/>
<gene>
    <name evidence="1" type="ORF">AOB46_02180</name>
</gene>
<dbReference type="Proteomes" id="UP000037953">
    <property type="component" value="Unassembled WGS sequence"/>
</dbReference>
<evidence type="ECO:0000313" key="1">
    <source>
        <dbReference type="EMBL" id="KPE52826.1"/>
    </source>
</evidence>
<dbReference type="RefSeq" id="WP_062696392.1">
    <property type="nucleotide sequence ID" value="NZ_LJOD01000001.1"/>
</dbReference>
<name>A0A0N0ZXD9_CHRID</name>
<dbReference type="OrthoDB" id="824604at2"/>
<dbReference type="EMBL" id="LJOD01000001">
    <property type="protein sequence ID" value="KPE52826.1"/>
    <property type="molecule type" value="Genomic_DNA"/>
</dbReference>
<protein>
    <recommendedName>
        <fullName evidence="3">Immunity protein 43 domain-containing protein</fullName>
    </recommendedName>
</protein>
<dbReference type="PATRIC" id="fig|253.9.peg.459"/>
<reference evidence="1 2" key="1">
    <citation type="journal article" date="2015" name="Genom Data">
        <title>Draft genome sequence of a multidrug-resistant Chryseobacterium indologenes isolate from Malaysia.</title>
        <authorList>
            <person name="Yu C.Y."/>
            <person name="Ang G.Y."/>
            <person name="Cheng H.J."/>
            <person name="Cheong Y.M."/>
            <person name="Yin W.F."/>
            <person name="Chan K.G."/>
        </authorList>
    </citation>
    <scope>NUCLEOTIDE SEQUENCE [LARGE SCALE GENOMIC DNA]</scope>
    <source>
        <strain evidence="1 2">CI_885</strain>
    </source>
</reference>
<proteinExistence type="predicted"/>
<comment type="caution">
    <text evidence="1">The sequence shown here is derived from an EMBL/GenBank/DDBJ whole genome shotgun (WGS) entry which is preliminary data.</text>
</comment>
<evidence type="ECO:0008006" key="3">
    <source>
        <dbReference type="Google" id="ProtNLM"/>
    </source>
</evidence>
<evidence type="ECO:0000313" key="2">
    <source>
        <dbReference type="Proteomes" id="UP000037953"/>
    </source>
</evidence>
<sequence>MKYFEIIINADLPVTGKYPQVKGLKINFHEARASQWGIIRQWKSEDDIPDLNNFLFQKGSKLTDIVTNNFVNINSGIFISEKAKSVFDSFRINGTIYPVSIYEQDKKHSYNFLWYEIGGKSKTDWKASVFMEYQTIEEQYGEIIPIEDFEDYKMKGRKLDTEKDGWDIVLKTLKLKEYFDITPAFGIGLICNEKVKNAIEESHLTGFLFRQLDTEVVFEQS</sequence>
<accession>A0A0N0ZXD9</accession>